<accession>A0A344LWM7</accession>
<evidence type="ECO:0000313" key="3">
    <source>
        <dbReference type="Proteomes" id="UP000251561"/>
    </source>
</evidence>
<protein>
    <submittedName>
        <fullName evidence="2">Uncharacterized protein</fullName>
    </submittedName>
</protein>
<feature type="transmembrane region" description="Helical" evidence="1">
    <location>
        <begin position="7"/>
        <end position="26"/>
    </location>
</feature>
<feature type="transmembrane region" description="Helical" evidence="1">
    <location>
        <begin position="65"/>
        <end position="85"/>
    </location>
</feature>
<dbReference type="EMBL" id="CP030261">
    <property type="protein sequence ID" value="AXB58319.1"/>
    <property type="molecule type" value="Genomic_DNA"/>
</dbReference>
<sequence length="88" mass="10012">MRNILRGILITTVYYVVIYFIIIYAFKSFPAAGGPSEAVFIMFGLALLSVILLIYNLVKLIKGDWAQIYFIITHIIAMIIVFEIVSNH</sequence>
<organism evidence="2 3">
    <name type="scientific">Flavobacterium fluviale</name>
    <dbReference type="NCBI Taxonomy" id="2249356"/>
    <lineage>
        <taxon>Bacteria</taxon>
        <taxon>Pseudomonadati</taxon>
        <taxon>Bacteroidota</taxon>
        <taxon>Flavobacteriia</taxon>
        <taxon>Flavobacteriales</taxon>
        <taxon>Flavobacteriaceae</taxon>
        <taxon>Flavobacterium</taxon>
    </lineage>
</organism>
<keyword evidence="3" id="KW-1185">Reference proteome</keyword>
<keyword evidence="1" id="KW-0472">Membrane</keyword>
<dbReference type="KEGG" id="ffl:HYN86_17645"/>
<name>A0A344LWM7_9FLAO</name>
<gene>
    <name evidence="2" type="ORF">HYN86_17645</name>
</gene>
<evidence type="ECO:0000256" key="1">
    <source>
        <dbReference type="SAM" id="Phobius"/>
    </source>
</evidence>
<dbReference type="OrthoDB" id="9915519at2"/>
<dbReference type="AlphaFoldDB" id="A0A344LWM7"/>
<dbReference type="RefSeq" id="WP_113679241.1">
    <property type="nucleotide sequence ID" value="NZ_CP030261.1"/>
</dbReference>
<keyword evidence="1" id="KW-0812">Transmembrane</keyword>
<keyword evidence="1" id="KW-1133">Transmembrane helix</keyword>
<reference evidence="2 3" key="1">
    <citation type="submission" date="2018-06" db="EMBL/GenBank/DDBJ databases">
        <title>Genome sequencing of Flavobacterium.</title>
        <authorList>
            <person name="Baek M.-G."/>
            <person name="Yi H."/>
        </authorList>
    </citation>
    <scope>NUCLEOTIDE SEQUENCE [LARGE SCALE GENOMIC DNA]</scope>
    <source>
        <strain evidence="2 3">HYN0086</strain>
    </source>
</reference>
<feature type="transmembrane region" description="Helical" evidence="1">
    <location>
        <begin position="38"/>
        <end position="58"/>
    </location>
</feature>
<evidence type="ECO:0000313" key="2">
    <source>
        <dbReference type="EMBL" id="AXB58319.1"/>
    </source>
</evidence>
<dbReference type="Proteomes" id="UP000251561">
    <property type="component" value="Chromosome"/>
</dbReference>
<proteinExistence type="predicted"/>